<dbReference type="Proteomes" id="UP000652761">
    <property type="component" value="Unassembled WGS sequence"/>
</dbReference>
<protein>
    <recommendedName>
        <fullName evidence="1">DUF6817 domain-containing protein</fullName>
    </recommendedName>
</protein>
<dbReference type="SUPFAM" id="SSF48452">
    <property type="entry name" value="TPR-like"/>
    <property type="match status" value="1"/>
</dbReference>
<accession>A0A843VCW7</accession>
<sequence length="434" mass="48261">MPSYGPLPSSPLHQQPKRDMPAALAAARPFLRGELEQVDPALPSLVAVLRSVGAGECWHKHGSFLDHLVEVYRILKLWSAPDDVARCGLFHSAYSNSYVNLAIFDPSTSRDCVSGLLGGPAERLVHLFCVVPRQPLIHDDLLFRYASDAELAEHLRLSEASLAELRERGASDPEEPWRRKLREVLPADGVTARHIKTGEPVAVSRRMVAVFLLMTMADFSDQIFGFQDALFDNVDGRLEFSGNNPTALWPGDGKPGLWVNSASRMGAIYALIAREEEIYQEERKKAGEEPALERDEDIELVIPPVFEGCTRVLDAGDQIAARDMYWEAVCGGGRGGAEALDRAEGLLRGCVERNPFVGEPRLVLAQVYLGQGRWEEAAAEAEEGLRLLLEWGSCWDKRMAWEGWVAWGRVLLMKARERSWPETAWGVLNLGLVR</sequence>
<proteinExistence type="predicted"/>
<dbReference type="AlphaFoldDB" id="A0A843VCW7"/>
<gene>
    <name evidence="2" type="ORF">Taro_026441</name>
</gene>
<keyword evidence="3" id="KW-1185">Reference proteome</keyword>
<dbReference type="OrthoDB" id="2306007at2759"/>
<evidence type="ECO:0000313" key="3">
    <source>
        <dbReference type="Proteomes" id="UP000652761"/>
    </source>
</evidence>
<dbReference type="Pfam" id="PF20680">
    <property type="entry name" value="DUF6817"/>
    <property type="match status" value="1"/>
</dbReference>
<evidence type="ECO:0000313" key="2">
    <source>
        <dbReference type="EMBL" id="MQL93785.1"/>
    </source>
</evidence>
<dbReference type="InterPro" id="IPR011990">
    <property type="entry name" value="TPR-like_helical_dom_sf"/>
</dbReference>
<dbReference type="PANTHER" id="PTHR37391">
    <property type="entry name" value="E3 UBIQUITIN-PROTEIN LIGASE"/>
    <property type="match status" value="1"/>
</dbReference>
<feature type="domain" description="DUF6817" evidence="1">
    <location>
        <begin position="48"/>
        <end position="133"/>
    </location>
</feature>
<comment type="caution">
    <text evidence="2">The sequence shown here is derived from an EMBL/GenBank/DDBJ whole genome shotgun (WGS) entry which is preliminary data.</text>
</comment>
<dbReference type="PANTHER" id="PTHR37391:SF2">
    <property type="entry name" value="E3 UBIQUITIN-PROTEIN LIGASE"/>
    <property type="match status" value="1"/>
</dbReference>
<name>A0A843VCW7_COLES</name>
<reference evidence="2" key="1">
    <citation type="submission" date="2017-07" db="EMBL/GenBank/DDBJ databases">
        <title>Taro Niue Genome Assembly and Annotation.</title>
        <authorList>
            <person name="Atibalentja N."/>
            <person name="Keating K."/>
            <person name="Fields C.J."/>
        </authorList>
    </citation>
    <scope>NUCLEOTIDE SEQUENCE</scope>
    <source>
        <strain evidence="2">Niue_2</strain>
        <tissue evidence="2">Leaf</tissue>
    </source>
</reference>
<dbReference type="InterPro" id="IPR049202">
    <property type="entry name" value="DUF6817"/>
</dbReference>
<organism evidence="2 3">
    <name type="scientific">Colocasia esculenta</name>
    <name type="common">Wild taro</name>
    <name type="synonym">Arum esculentum</name>
    <dbReference type="NCBI Taxonomy" id="4460"/>
    <lineage>
        <taxon>Eukaryota</taxon>
        <taxon>Viridiplantae</taxon>
        <taxon>Streptophyta</taxon>
        <taxon>Embryophyta</taxon>
        <taxon>Tracheophyta</taxon>
        <taxon>Spermatophyta</taxon>
        <taxon>Magnoliopsida</taxon>
        <taxon>Liliopsida</taxon>
        <taxon>Araceae</taxon>
        <taxon>Aroideae</taxon>
        <taxon>Colocasieae</taxon>
        <taxon>Colocasia</taxon>
    </lineage>
</organism>
<evidence type="ECO:0000259" key="1">
    <source>
        <dbReference type="Pfam" id="PF20680"/>
    </source>
</evidence>
<dbReference type="EMBL" id="NMUH01001598">
    <property type="protein sequence ID" value="MQL93785.1"/>
    <property type="molecule type" value="Genomic_DNA"/>
</dbReference>